<evidence type="ECO:0000256" key="7">
    <source>
        <dbReference type="ARBA" id="ARBA00023014"/>
    </source>
</evidence>
<dbReference type="Pfam" id="PF13534">
    <property type="entry name" value="Fer4_17"/>
    <property type="match status" value="1"/>
</dbReference>
<dbReference type="PANTHER" id="PTHR43034">
    <property type="entry name" value="ION-TRANSLOCATING OXIDOREDUCTASE COMPLEX SUBUNIT C"/>
    <property type="match status" value="1"/>
</dbReference>
<keyword evidence="5" id="KW-0249">Electron transport</keyword>
<name>E6MIY9_9FIRM</name>
<dbReference type="PROSITE" id="PS51379">
    <property type="entry name" value="4FE4S_FER_2"/>
    <property type="match status" value="1"/>
</dbReference>
<evidence type="ECO:0000256" key="5">
    <source>
        <dbReference type="ARBA" id="ARBA00022982"/>
    </source>
</evidence>
<keyword evidence="6" id="KW-0408">Iron</keyword>
<dbReference type="RefSeq" id="WP_006599396.1">
    <property type="nucleotide sequence ID" value="NZ_GL622359.1"/>
</dbReference>
<dbReference type="InterPro" id="IPR017054">
    <property type="entry name" value="PduS"/>
</dbReference>
<evidence type="ECO:0000256" key="3">
    <source>
        <dbReference type="ARBA" id="ARBA00022723"/>
    </source>
</evidence>
<protein>
    <submittedName>
        <fullName evidence="9">4Fe-4S binding domain protein</fullName>
    </submittedName>
</protein>
<dbReference type="InterPro" id="IPR017896">
    <property type="entry name" value="4Fe4S_Fe-S-bd"/>
</dbReference>
<dbReference type="Gene3D" id="3.30.70.20">
    <property type="match status" value="1"/>
</dbReference>
<feature type="domain" description="4Fe-4S ferredoxin-type" evidence="8">
    <location>
        <begin position="242"/>
        <end position="271"/>
    </location>
</feature>
<sequence>MSLVDKVKSAGIVGAGGATFPTHVKIDATADVVIVNGAECEPLLRVDQQLMDLRASDMLEALQTVMDHTQAKEGIIGLKKKYVPAINNLNNLLKDYPKIKLCILNNFYPAGDEQTLVYETTGRIVPEGGIPLAVGALVMNVETLLNIHDYLTEEKPVIDKYLTVTGKVKRRITTKVPLGITVKEALTLAGGPIISDYVVVNGGPMMGKIVSEDSYITKGTKGLIVLPKDHSLIVSKTRSFKDSLKLAATACMQCSLCSEVCPRNMLGHDLWPHKMMRIAAYAGTCDPVAAPTNAFLCCECGLCEYACVHDLQPWKVNQYLKGELSKAGIKNPHHNAPKTAHPFIEQKHFNVHRLTKRLGLDEFDKTAPMEACKKTFTEVNIQLSQHIGAPAKAVVAVGDTVTRGQVIGEIPEGALSARVFASIDGKVTAVGDGKITIHA</sequence>
<comment type="caution">
    <text evidence="9">The sequence shown here is derived from an EMBL/GenBank/DDBJ whole genome shotgun (WGS) entry which is preliminary data.</text>
</comment>
<evidence type="ECO:0000313" key="9">
    <source>
        <dbReference type="EMBL" id="EFV00941.1"/>
    </source>
</evidence>
<dbReference type="InterPro" id="IPR011538">
    <property type="entry name" value="Nuo51_FMN-bd"/>
</dbReference>
<dbReference type="PROSITE" id="PS00198">
    <property type="entry name" value="4FE4S_FER_1"/>
    <property type="match status" value="1"/>
</dbReference>
<dbReference type="PANTHER" id="PTHR43034:SF2">
    <property type="entry name" value="ION-TRANSLOCATING OXIDOREDUCTASE COMPLEX SUBUNIT C"/>
    <property type="match status" value="1"/>
</dbReference>
<dbReference type="InterPro" id="IPR017900">
    <property type="entry name" value="4Fe4S_Fe_S_CS"/>
</dbReference>
<dbReference type="InterPro" id="IPR019554">
    <property type="entry name" value="Soluble_ligand-bd"/>
</dbReference>
<dbReference type="SUPFAM" id="SSF142984">
    <property type="entry name" value="Nqo1 middle domain-like"/>
    <property type="match status" value="1"/>
</dbReference>
<dbReference type="EMBL" id="AEQN01000025">
    <property type="protein sequence ID" value="EFV00941.1"/>
    <property type="molecule type" value="Genomic_DNA"/>
</dbReference>
<dbReference type="InterPro" id="IPR037225">
    <property type="entry name" value="Nuo51_FMN-bd_sf"/>
</dbReference>
<proteinExistence type="predicted"/>
<evidence type="ECO:0000256" key="2">
    <source>
        <dbReference type="ARBA" id="ARBA00022485"/>
    </source>
</evidence>
<dbReference type="GO" id="GO:0016020">
    <property type="term" value="C:membrane"/>
    <property type="evidence" value="ECO:0007669"/>
    <property type="project" value="InterPro"/>
</dbReference>
<dbReference type="AlphaFoldDB" id="E6MIY9"/>
<keyword evidence="3" id="KW-0479">Metal-binding</keyword>
<evidence type="ECO:0000256" key="1">
    <source>
        <dbReference type="ARBA" id="ARBA00022448"/>
    </source>
</evidence>
<dbReference type="Proteomes" id="UP000004754">
    <property type="component" value="Unassembled WGS sequence"/>
</dbReference>
<keyword evidence="10" id="KW-1185">Reference proteome</keyword>
<evidence type="ECO:0000313" key="10">
    <source>
        <dbReference type="Proteomes" id="UP000004754"/>
    </source>
</evidence>
<dbReference type="GO" id="GO:0051539">
    <property type="term" value="F:4 iron, 4 sulfur cluster binding"/>
    <property type="evidence" value="ECO:0007669"/>
    <property type="project" value="UniProtKB-KW"/>
</dbReference>
<evidence type="ECO:0000256" key="4">
    <source>
        <dbReference type="ARBA" id="ARBA00022737"/>
    </source>
</evidence>
<accession>E6MIY9</accession>
<dbReference type="SUPFAM" id="SSF46548">
    <property type="entry name" value="alpha-helical ferredoxin"/>
    <property type="match status" value="1"/>
</dbReference>
<keyword evidence="4" id="KW-0677">Repeat</keyword>
<dbReference type="Gene3D" id="3.40.50.11540">
    <property type="entry name" value="NADH-ubiquinone oxidoreductase 51kDa subunit"/>
    <property type="match status" value="1"/>
</dbReference>
<dbReference type="InterPro" id="IPR026902">
    <property type="entry name" value="RnfC_N"/>
</dbReference>
<dbReference type="Pfam" id="PF13375">
    <property type="entry name" value="RnfC_N"/>
    <property type="match status" value="1"/>
</dbReference>
<dbReference type="InterPro" id="IPR010208">
    <property type="entry name" value="Ion_transpt_RnfC/RsxC"/>
</dbReference>
<dbReference type="SUPFAM" id="SSF142019">
    <property type="entry name" value="Nqo1 FMN-binding domain-like"/>
    <property type="match status" value="1"/>
</dbReference>
<organism evidence="9 10">
    <name type="scientific">Pseudoramibacter alactolyticus ATCC 23263</name>
    <dbReference type="NCBI Taxonomy" id="887929"/>
    <lineage>
        <taxon>Bacteria</taxon>
        <taxon>Bacillati</taxon>
        <taxon>Bacillota</taxon>
        <taxon>Clostridia</taxon>
        <taxon>Eubacteriales</taxon>
        <taxon>Eubacteriaceae</taxon>
        <taxon>Pseudoramibacter</taxon>
    </lineage>
</organism>
<evidence type="ECO:0000259" key="8">
    <source>
        <dbReference type="PROSITE" id="PS51379"/>
    </source>
</evidence>
<dbReference type="Pfam" id="PF01512">
    <property type="entry name" value="Complex1_51K"/>
    <property type="match status" value="1"/>
</dbReference>
<dbReference type="HOGENOM" id="CLU_010808_0_0_9"/>
<keyword evidence="7" id="KW-0411">Iron-sulfur</keyword>
<dbReference type="STRING" id="887929.HMP0721_1974"/>
<reference evidence="9 10" key="1">
    <citation type="submission" date="2010-12" db="EMBL/GenBank/DDBJ databases">
        <authorList>
            <person name="Muzny D."/>
            <person name="Qin X."/>
            <person name="Deng J."/>
            <person name="Jiang H."/>
            <person name="Liu Y."/>
            <person name="Qu J."/>
            <person name="Song X.-Z."/>
            <person name="Zhang L."/>
            <person name="Thornton R."/>
            <person name="Coyle M."/>
            <person name="Francisco L."/>
            <person name="Jackson L."/>
            <person name="Javaid M."/>
            <person name="Korchina V."/>
            <person name="Kovar C."/>
            <person name="Mata R."/>
            <person name="Mathew T."/>
            <person name="Ngo R."/>
            <person name="Nguyen L."/>
            <person name="Nguyen N."/>
            <person name="Okwuonu G."/>
            <person name="Ongeri F."/>
            <person name="Pham C."/>
            <person name="Simmons D."/>
            <person name="Wilczek-Boney K."/>
            <person name="Hale W."/>
            <person name="Jakkamsetti A."/>
            <person name="Pham P."/>
            <person name="Ruth R."/>
            <person name="San Lucas F."/>
            <person name="Warren J."/>
            <person name="Zhang J."/>
            <person name="Zhao Z."/>
            <person name="Zhou C."/>
            <person name="Zhu D."/>
            <person name="Lee S."/>
            <person name="Bess C."/>
            <person name="Blankenburg K."/>
            <person name="Forbes L."/>
            <person name="Fu Q."/>
            <person name="Gubbala S."/>
            <person name="Hirani K."/>
            <person name="Jayaseelan J.C."/>
            <person name="Lara F."/>
            <person name="Munidasa M."/>
            <person name="Palculict T."/>
            <person name="Patil S."/>
            <person name="Pu L.-L."/>
            <person name="Saada N."/>
            <person name="Tang L."/>
            <person name="Weissenberger G."/>
            <person name="Zhu Y."/>
            <person name="Hemphill L."/>
            <person name="Shang Y."/>
            <person name="Youmans B."/>
            <person name="Ayvaz T."/>
            <person name="Ross M."/>
            <person name="Santibanez J."/>
            <person name="Aqrawi P."/>
            <person name="Gross S."/>
            <person name="Joshi V."/>
            <person name="Fowler G."/>
            <person name="Nazareth L."/>
            <person name="Reid J."/>
            <person name="Worley K."/>
            <person name="Petrosino J."/>
            <person name="Highlander S."/>
            <person name="Gibbs R."/>
        </authorList>
    </citation>
    <scope>NUCLEOTIDE SEQUENCE [LARGE SCALE GENOMIC DNA]</scope>
    <source>
        <strain evidence="9 10">ATCC 23263</strain>
    </source>
</reference>
<dbReference type="GO" id="GO:0009055">
    <property type="term" value="F:electron transfer activity"/>
    <property type="evidence" value="ECO:0007669"/>
    <property type="project" value="InterPro"/>
</dbReference>
<gene>
    <name evidence="9" type="ORF">HMP0721_1974</name>
</gene>
<dbReference type="GO" id="GO:0046872">
    <property type="term" value="F:metal ion binding"/>
    <property type="evidence" value="ECO:0007669"/>
    <property type="project" value="UniProtKB-KW"/>
</dbReference>
<dbReference type="eggNOG" id="COG4656">
    <property type="taxonomic scope" value="Bacteria"/>
</dbReference>
<dbReference type="PIRSF" id="PIRSF036408">
    <property type="entry name" value="PduS_prd"/>
    <property type="match status" value="1"/>
</dbReference>
<evidence type="ECO:0000256" key="6">
    <source>
        <dbReference type="ARBA" id="ARBA00023004"/>
    </source>
</evidence>
<dbReference type="Pfam" id="PF10531">
    <property type="entry name" value="SLBB"/>
    <property type="match status" value="1"/>
</dbReference>
<keyword evidence="2" id="KW-0004">4Fe-4S</keyword>
<keyword evidence="1" id="KW-0813">Transport</keyword>